<dbReference type="InterPro" id="IPR029154">
    <property type="entry name" value="HIBADH-like_NADP-bd"/>
</dbReference>
<evidence type="ECO:0000313" key="5">
    <source>
        <dbReference type="EMBL" id="WOD14102.1"/>
    </source>
</evidence>
<dbReference type="PANTHER" id="PTHR22981:SF7">
    <property type="entry name" value="3-HYDROXYISOBUTYRATE DEHYDROGENASE, MITOCHONDRIAL"/>
    <property type="match status" value="1"/>
</dbReference>
<sequence length="300" mass="30452">MKIGYIGLGAMGGALARRLLLSHSLRVLDLDRGAVAAFEKLGATAAASAADMASECDIIMMCLPRSANVRQALLGKDGLLEGLSAGKVVIDQTSGDPAETAAMAELLSQRGVMMLDAPVSGGIGGADAGTISIMVSGARAGYEDARQVLLSISPNVEYVSSRIGDAQALKLINNAMSAGCRLATLEASALGAKLGLPLSTVAEVLNRGPGRNKASKVMLPALLEGRPAAGSFALSLMLKDLNLATALGIKCGTPMPIAGVVRGLLQTGVNTLGDKALLEDTVCLIESMASTHIVNAQSAA</sequence>
<feature type="domain" description="3-hydroxyisobutyrate dehydrogenase-like NAD-binding" evidence="4">
    <location>
        <begin position="164"/>
        <end position="275"/>
    </location>
</feature>
<dbReference type="Pfam" id="PF14833">
    <property type="entry name" value="NAD_binding_11"/>
    <property type="match status" value="1"/>
</dbReference>
<name>A0ABZ0ECY5_9BURK</name>
<dbReference type="GO" id="GO:0016491">
    <property type="term" value="F:oxidoreductase activity"/>
    <property type="evidence" value="ECO:0007669"/>
    <property type="project" value="UniProtKB-KW"/>
</dbReference>
<keyword evidence="1 5" id="KW-0560">Oxidoreductase</keyword>
<evidence type="ECO:0000313" key="6">
    <source>
        <dbReference type="Proteomes" id="UP001302652"/>
    </source>
</evidence>
<protein>
    <submittedName>
        <fullName evidence="5">NAD(P)-dependent oxidoreductase</fullName>
        <ecNumber evidence="5">1.1.-.-</ecNumber>
    </submittedName>
</protein>
<evidence type="ECO:0000259" key="4">
    <source>
        <dbReference type="Pfam" id="PF14833"/>
    </source>
</evidence>
<dbReference type="InterPro" id="IPR008927">
    <property type="entry name" value="6-PGluconate_DH-like_C_sf"/>
</dbReference>
<gene>
    <name evidence="5" type="ORF">RW095_00830</name>
</gene>
<dbReference type="RefSeq" id="WP_317015875.1">
    <property type="nucleotide sequence ID" value="NZ_CP136511.1"/>
</dbReference>
<reference evidence="5 6" key="1">
    <citation type="submission" date="2023-10" db="EMBL/GenBank/DDBJ databases">
        <title>Surface-active antibiotics is a multifunctional adaptation for post-fire microbes.</title>
        <authorList>
            <person name="Liu M.D."/>
            <person name="Du Y."/>
            <person name="Koupaei S.K."/>
            <person name="Kim N.R."/>
            <person name="Zhang W."/>
            <person name="Traxler M.F."/>
        </authorList>
    </citation>
    <scope>NUCLEOTIDE SEQUENCE [LARGE SCALE GENOMIC DNA]</scope>
    <source>
        <strain evidence="5 6">F3</strain>
    </source>
</reference>
<dbReference type="InterPro" id="IPR036291">
    <property type="entry name" value="NAD(P)-bd_dom_sf"/>
</dbReference>
<dbReference type="Gene3D" id="1.10.1040.10">
    <property type="entry name" value="N-(1-d-carboxylethyl)-l-norvaline Dehydrogenase, domain 2"/>
    <property type="match status" value="1"/>
</dbReference>
<accession>A0ABZ0ECY5</accession>
<evidence type="ECO:0000259" key="3">
    <source>
        <dbReference type="Pfam" id="PF03446"/>
    </source>
</evidence>
<organism evidence="5 6">
    <name type="scientific">Paraburkholderia kirstenboschensis</name>
    <dbReference type="NCBI Taxonomy" id="1245436"/>
    <lineage>
        <taxon>Bacteria</taxon>
        <taxon>Pseudomonadati</taxon>
        <taxon>Pseudomonadota</taxon>
        <taxon>Betaproteobacteria</taxon>
        <taxon>Burkholderiales</taxon>
        <taxon>Burkholderiaceae</taxon>
        <taxon>Paraburkholderia</taxon>
    </lineage>
</organism>
<dbReference type="InterPro" id="IPR015815">
    <property type="entry name" value="HIBADH-related"/>
</dbReference>
<dbReference type="SUPFAM" id="SSF51735">
    <property type="entry name" value="NAD(P)-binding Rossmann-fold domains"/>
    <property type="match status" value="1"/>
</dbReference>
<dbReference type="InterPro" id="IPR013328">
    <property type="entry name" value="6PGD_dom2"/>
</dbReference>
<dbReference type="Pfam" id="PF03446">
    <property type="entry name" value="NAD_binding_2"/>
    <property type="match status" value="1"/>
</dbReference>
<dbReference type="SUPFAM" id="SSF48179">
    <property type="entry name" value="6-phosphogluconate dehydrogenase C-terminal domain-like"/>
    <property type="match status" value="1"/>
</dbReference>
<keyword evidence="2" id="KW-0520">NAD</keyword>
<feature type="domain" description="6-phosphogluconate dehydrogenase NADP-binding" evidence="3">
    <location>
        <begin position="2"/>
        <end position="158"/>
    </location>
</feature>
<evidence type="ECO:0000256" key="2">
    <source>
        <dbReference type="ARBA" id="ARBA00023027"/>
    </source>
</evidence>
<proteinExistence type="predicted"/>
<dbReference type="EMBL" id="CP136511">
    <property type="protein sequence ID" value="WOD14102.1"/>
    <property type="molecule type" value="Genomic_DNA"/>
</dbReference>
<dbReference type="Proteomes" id="UP001302652">
    <property type="component" value="Chromosome 3"/>
</dbReference>
<dbReference type="InterPro" id="IPR006115">
    <property type="entry name" value="6PGDH_NADP-bd"/>
</dbReference>
<evidence type="ECO:0000256" key="1">
    <source>
        <dbReference type="ARBA" id="ARBA00023002"/>
    </source>
</evidence>
<dbReference type="PIRSF" id="PIRSF000103">
    <property type="entry name" value="HIBADH"/>
    <property type="match status" value="1"/>
</dbReference>
<keyword evidence="6" id="KW-1185">Reference proteome</keyword>
<dbReference type="PANTHER" id="PTHR22981">
    <property type="entry name" value="3-HYDROXYISOBUTYRATE DEHYDROGENASE-RELATED"/>
    <property type="match status" value="1"/>
</dbReference>
<dbReference type="EC" id="1.1.-.-" evidence="5"/>
<dbReference type="Gene3D" id="3.40.50.720">
    <property type="entry name" value="NAD(P)-binding Rossmann-like Domain"/>
    <property type="match status" value="1"/>
</dbReference>